<dbReference type="EMBL" id="KZ678140">
    <property type="protein sequence ID" value="PSN63292.1"/>
    <property type="molecule type" value="Genomic_DNA"/>
</dbReference>
<keyword evidence="3" id="KW-1185">Reference proteome</keyword>
<dbReference type="Proteomes" id="UP000240883">
    <property type="component" value="Unassembled WGS sequence"/>
</dbReference>
<evidence type="ECO:0000313" key="3">
    <source>
        <dbReference type="Proteomes" id="UP000240883"/>
    </source>
</evidence>
<feature type="compositionally biased region" description="Low complexity" evidence="1">
    <location>
        <begin position="73"/>
        <end position="103"/>
    </location>
</feature>
<proteinExistence type="predicted"/>
<organism evidence="2 3">
    <name type="scientific">Corynespora cassiicola Philippines</name>
    <dbReference type="NCBI Taxonomy" id="1448308"/>
    <lineage>
        <taxon>Eukaryota</taxon>
        <taxon>Fungi</taxon>
        <taxon>Dikarya</taxon>
        <taxon>Ascomycota</taxon>
        <taxon>Pezizomycotina</taxon>
        <taxon>Dothideomycetes</taxon>
        <taxon>Pleosporomycetidae</taxon>
        <taxon>Pleosporales</taxon>
        <taxon>Corynesporascaceae</taxon>
        <taxon>Corynespora</taxon>
    </lineage>
</organism>
<evidence type="ECO:0000256" key="1">
    <source>
        <dbReference type="SAM" id="MobiDB-lite"/>
    </source>
</evidence>
<name>A0A2T2NCX2_CORCC</name>
<feature type="region of interest" description="Disordered" evidence="1">
    <location>
        <begin position="17"/>
        <end position="125"/>
    </location>
</feature>
<protein>
    <submittedName>
        <fullName evidence="2">Uncharacterized protein</fullName>
    </submittedName>
</protein>
<evidence type="ECO:0000313" key="2">
    <source>
        <dbReference type="EMBL" id="PSN63292.1"/>
    </source>
</evidence>
<feature type="compositionally biased region" description="Basic and acidic residues" evidence="1">
    <location>
        <begin position="44"/>
        <end position="60"/>
    </location>
</feature>
<sequence length="125" mass="14438">MQCQLLNVATVHEAEIYNMPKSRQPMRTGQEKERERKQRAKLRAMLDKREKERHMREARSKIIMQRPDCEYNGVNSGRSSSSRPSSELGARSSTPSQRSSSSTVGQKRRYDDREDKPSKRISTGP</sequence>
<feature type="compositionally biased region" description="Basic and acidic residues" evidence="1">
    <location>
        <begin position="108"/>
        <end position="118"/>
    </location>
</feature>
<dbReference type="AlphaFoldDB" id="A0A2T2NCX2"/>
<accession>A0A2T2NCX2</accession>
<gene>
    <name evidence="2" type="ORF">BS50DRAFT_109236</name>
</gene>
<reference evidence="2 3" key="1">
    <citation type="journal article" date="2018" name="Front. Microbiol.">
        <title>Genome-Wide Analysis of Corynespora cassiicola Leaf Fall Disease Putative Effectors.</title>
        <authorList>
            <person name="Lopez D."/>
            <person name="Ribeiro S."/>
            <person name="Label P."/>
            <person name="Fumanal B."/>
            <person name="Venisse J.S."/>
            <person name="Kohler A."/>
            <person name="de Oliveira R.R."/>
            <person name="Labutti K."/>
            <person name="Lipzen A."/>
            <person name="Lail K."/>
            <person name="Bauer D."/>
            <person name="Ohm R.A."/>
            <person name="Barry K.W."/>
            <person name="Spatafora J."/>
            <person name="Grigoriev I.V."/>
            <person name="Martin F.M."/>
            <person name="Pujade-Renaud V."/>
        </authorList>
    </citation>
    <scope>NUCLEOTIDE SEQUENCE [LARGE SCALE GENOMIC DNA]</scope>
    <source>
        <strain evidence="2 3">Philippines</strain>
    </source>
</reference>